<dbReference type="InterPro" id="IPR036291">
    <property type="entry name" value="NAD(P)-bd_dom_sf"/>
</dbReference>
<dbReference type="Gene3D" id="3.40.50.720">
    <property type="entry name" value="NAD(P)-binding Rossmann-like Domain"/>
    <property type="match status" value="2"/>
</dbReference>
<organism evidence="4 5">
    <name type="scientific">Rudaeicoccus suwonensis</name>
    <dbReference type="NCBI Taxonomy" id="657409"/>
    <lineage>
        <taxon>Bacteria</taxon>
        <taxon>Bacillati</taxon>
        <taxon>Actinomycetota</taxon>
        <taxon>Actinomycetes</taxon>
        <taxon>Micrococcales</taxon>
        <taxon>Dermacoccaceae</taxon>
        <taxon>Rudaeicoccus</taxon>
    </lineage>
</organism>
<dbReference type="InterPro" id="IPR057313">
    <property type="entry name" value="Maqu_2507-like"/>
</dbReference>
<comment type="similarity">
    <text evidence="1">Belongs to the short-chain dehydrogenases/reductases (SDR) family.</text>
</comment>
<dbReference type="InterPro" id="IPR057326">
    <property type="entry name" value="KR_dom"/>
</dbReference>
<sequence length="689" mass="75332">MTGYFVTGGTGFIGRHVLPRLLEADPQAQIHVLVRSTSAERFTRLIEDWPGSDRIHPVIGDLTEPRLGLPGRDGLTGIKHVLHLGAIYDMTADADSQQRSNVDGTAAVIAFAKRHRAMLHHVSSIAVAGDYAGRFTENDFDKGQGFPSPYHHTKFLAEQLVRQTDGLSWQVYRPAIVVGDSRTGEMDKIDGPYYFFGVLRELGRMPSALPVLLPDLGDTNIVPVDYVADALVALMLRRTAESGSVWHLTAPRPQTTTALYNAIKPAFDGPTAYNVVPHQMVQPLLDLGRKSPLRLGRDLLVQQLGIPATVVDVMHLPTRFASRQTQAVLRQHGVELPALADYAPRLFDYWAANLDPDRHRRPDPAGPLVGRHVVITGGSAGIGKETARTCARKGARVLIVARKLEELEETCAELRAEGGDVHAYQCDITDPDSVSLTVKKMLEEHDHVDVLVNNAGRSIRRATLNSTDRLHDYERTMAVNYFGAVHMTLELLPQMAQRRFGRIVNVSTIGVLAKGPRFGAYVASKAALDAFSDVTAVETVSQHITFTNIHMPLVRTRMIAPTKTYDRVDVLTPEKAAAIVVRGIIEHPRRIDTPLGSFAIVSHFLTPSFTAALQHQMFLMFPDSTAATKGASHSADRGQGGSGMDSFGLLLDARDALRSTLGPVNDLAESSGLAGKVRDGLRLIPGIHW</sequence>
<keyword evidence="2" id="KW-0560">Oxidoreductase</keyword>
<dbReference type="InterPro" id="IPR013120">
    <property type="entry name" value="FAR_NAD-bd"/>
</dbReference>
<dbReference type="Pfam" id="PF07993">
    <property type="entry name" value="NAD_binding_4"/>
    <property type="match status" value="1"/>
</dbReference>
<accession>A0A561ECP8</accession>
<evidence type="ECO:0000313" key="4">
    <source>
        <dbReference type="EMBL" id="TWE13382.1"/>
    </source>
</evidence>
<dbReference type="RefSeq" id="WP_145227916.1">
    <property type="nucleotide sequence ID" value="NZ_VIVQ01000001.1"/>
</dbReference>
<dbReference type="CDD" id="cd05263">
    <property type="entry name" value="MupV_like_SDR_e"/>
    <property type="match status" value="1"/>
</dbReference>
<feature type="domain" description="Ketoreductase" evidence="3">
    <location>
        <begin position="371"/>
        <end position="547"/>
    </location>
</feature>
<dbReference type="SUPFAM" id="SSF51735">
    <property type="entry name" value="NAD(P)-binding Rossmann-fold domains"/>
    <property type="match status" value="2"/>
</dbReference>
<dbReference type="PRINTS" id="PR00081">
    <property type="entry name" value="GDHRDH"/>
</dbReference>
<dbReference type="Proteomes" id="UP000318297">
    <property type="component" value="Unassembled WGS sequence"/>
</dbReference>
<dbReference type="EMBL" id="VIVQ01000001">
    <property type="protein sequence ID" value="TWE13382.1"/>
    <property type="molecule type" value="Genomic_DNA"/>
</dbReference>
<protein>
    <submittedName>
        <fullName evidence="4">Thioester reductase-like protein</fullName>
    </submittedName>
</protein>
<proteinExistence type="inferred from homology"/>
<evidence type="ECO:0000256" key="2">
    <source>
        <dbReference type="ARBA" id="ARBA00023002"/>
    </source>
</evidence>
<keyword evidence="5" id="KW-1185">Reference proteome</keyword>
<reference evidence="4 5" key="1">
    <citation type="submission" date="2019-06" db="EMBL/GenBank/DDBJ databases">
        <title>Sequencing the genomes of 1000 actinobacteria strains.</title>
        <authorList>
            <person name="Klenk H.-P."/>
        </authorList>
    </citation>
    <scope>NUCLEOTIDE SEQUENCE [LARGE SCALE GENOMIC DNA]</scope>
    <source>
        <strain evidence="4 5">DSM 19560</strain>
    </source>
</reference>
<dbReference type="CDD" id="cd05233">
    <property type="entry name" value="SDR_c"/>
    <property type="match status" value="1"/>
</dbReference>
<dbReference type="NCBIfam" id="NF005539">
    <property type="entry name" value="PRK07201.1"/>
    <property type="match status" value="1"/>
</dbReference>
<dbReference type="OrthoDB" id="9774199at2"/>
<dbReference type="PANTHER" id="PTHR44196">
    <property type="entry name" value="DEHYDROGENASE/REDUCTASE SDR FAMILY MEMBER 7B"/>
    <property type="match status" value="1"/>
</dbReference>
<dbReference type="AlphaFoldDB" id="A0A561ECP8"/>
<dbReference type="GO" id="GO:0016491">
    <property type="term" value="F:oxidoreductase activity"/>
    <property type="evidence" value="ECO:0007669"/>
    <property type="project" value="UniProtKB-KW"/>
</dbReference>
<dbReference type="GO" id="GO:0016020">
    <property type="term" value="C:membrane"/>
    <property type="evidence" value="ECO:0007669"/>
    <property type="project" value="TreeGrafter"/>
</dbReference>
<evidence type="ECO:0000256" key="1">
    <source>
        <dbReference type="ARBA" id="ARBA00006484"/>
    </source>
</evidence>
<name>A0A561ECP8_9MICO</name>
<dbReference type="InterPro" id="IPR002347">
    <property type="entry name" value="SDR_fam"/>
</dbReference>
<dbReference type="SMART" id="SM00822">
    <property type="entry name" value="PKS_KR"/>
    <property type="match status" value="1"/>
</dbReference>
<comment type="caution">
    <text evidence="4">The sequence shown here is derived from an EMBL/GenBank/DDBJ whole genome shotgun (WGS) entry which is preliminary data.</text>
</comment>
<gene>
    <name evidence="4" type="ORF">BKA23_2212</name>
</gene>
<dbReference type="Pfam" id="PF00106">
    <property type="entry name" value="adh_short"/>
    <property type="match status" value="1"/>
</dbReference>
<evidence type="ECO:0000313" key="5">
    <source>
        <dbReference type="Proteomes" id="UP000318297"/>
    </source>
</evidence>
<dbReference type="PANTHER" id="PTHR44196:SF1">
    <property type="entry name" value="DEHYDROGENASE_REDUCTASE SDR FAMILY MEMBER 7B"/>
    <property type="match status" value="1"/>
</dbReference>
<dbReference type="PRINTS" id="PR00080">
    <property type="entry name" value="SDRFAMILY"/>
</dbReference>
<evidence type="ECO:0000259" key="3">
    <source>
        <dbReference type="SMART" id="SM00822"/>
    </source>
</evidence>